<name>A0ABY3RKT4_9BRAD</name>
<accession>A0ABY3RKT4</accession>
<feature type="region of interest" description="Disordered" evidence="1">
    <location>
        <begin position="1"/>
        <end position="23"/>
    </location>
</feature>
<evidence type="ECO:0000256" key="1">
    <source>
        <dbReference type="SAM" id="MobiDB-lite"/>
    </source>
</evidence>
<protein>
    <submittedName>
        <fullName evidence="2">Uncharacterized protein</fullName>
    </submittedName>
</protein>
<evidence type="ECO:0000313" key="2">
    <source>
        <dbReference type="EMBL" id="UFZ07497.1"/>
    </source>
</evidence>
<keyword evidence="3" id="KW-1185">Reference proteome</keyword>
<dbReference type="EMBL" id="CP088156">
    <property type="protein sequence ID" value="UFZ07497.1"/>
    <property type="molecule type" value="Genomic_DNA"/>
</dbReference>
<sequence>MVAARSGPLPVQANSSSKPAQRDPLSLAAALTIKAENALEKAERMQPGGERGAAMKAAKILANAAELLTHFSGTLSLPVK</sequence>
<gene>
    <name evidence="2" type="ORF">LQG66_14815</name>
</gene>
<proteinExistence type="predicted"/>
<evidence type="ECO:0000313" key="3">
    <source>
        <dbReference type="Proteomes" id="UP001431010"/>
    </source>
</evidence>
<dbReference type="Proteomes" id="UP001431010">
    <property type="component" value="Chromosome"/>
</dbReference>
<dbReference type="RefSeq" id="WP_231326947.1">
    <property type="nucleotide sequence ID" value="NZ_CP088156.1"/>
</dbReference>
<reference evidence="2" key="1">
    <citation type="journal article" date="2024" name="Antonie Van Leeuwenhoek">
        <title>Bradyrhizobium ontarionense sp. nov., a novel bacterial symbiont isolated from Aeschynomene indica (Indian jointvetch), harbours photosynthesis, nitrogen fixation and nitrous oxide (N2O) reductase genes.</title>
        <authorList>
            <person name="Bromfield E.S.P."/>
            <person name="Cloutier S."/>
        </authorList>
    </citation>
    <scope>NUCLEOTIDE SEQUENCE</scope>
    <source>
        <strain evidence="2">A19</strain>
    </source>
</reference>
<organism evidence="2 3">
    <name type="scientific">Bradyrhizobium ontarionense</name>
    <dbReference type="NCBI Taxonomy" id="2898149"/>
    <lineage>
        <taxon>Bacteria</taxon>
        <taxon>Pseudomonadati</taxon>
        <taxon>Pseudomonadota</taxon>
        <taxon>Alphaproteobacteria</taxon>
        <taxon>Hyphomicrobiales</taxon>
        <taxon>Nitrobacteraceae</taxon>
        <taxon>Bradyrhizobium</taxon>
    </lineage>
</organism>